<dbReference type="SUPFAM" id="SSF53756">
    <property type="entry name" value="UDP-Glycosyltransferase/glycogen phosphorylase"/>
    <property type="match status" value="1"/>
</dbReference>
<dbReference type="Proteomes" id="UP000002508">
    <property type="component" value="Chromosome"/>
</dbReference>
<dbReference type="PANTHER" id="PTHR45947">
    <property type="entry name" value="SULFOQUINOVOSYL TRANSFERASE SQD2"/>
    <property type="match status" value="1"/>
</dbReference>
<dbReference type="InterPro" id="IPR001296">
    <property type="entry name" value="Glyco_trans_1"/>
</dbReference>
<evidence type="ECO:0000259" key="1">
    <source>
        <dbReference type="Pfam" id="PF00534"/>
    </source>
</evidence>
<feature type="domain" description="Glycosyltransferase subfamily 4-like N-terminal" evidence="2">
    <location>
        <begin position="13"/>
        <end position="187"/>
    </location>
</feature>
<dbReference type="PANTHER" id="PTHR45947:SF3">
    <property type="entry name" value="SULFOQUINOVOSYL TRANSFERASE SQD2"/>
    <property type="match status" value="1"/>
</dbReference>
<reference evidence="3" key="1">
    <citation type="submission" date="2008-12" db="EMBL/GenBank/DDBJ databases">
        <title>Complete sequence of Chloroflexus aggregans DSM 9485.</title>
        <authorList>
            <consortium name="US DOE Joint Genome Institute"/>
            <person name="Lucas S."/>
            <person name="Copeland A."/>
            <person name="Lapidus A."/>
            <person name="Glavina del Rio T."/>
            <person name="Dalin E."/>
            <person name="Tice H."/>
            <person name="Pitluck S."/>
            <person name="Foster B."/>
            <person name="Larimer F."/>
            <person name="Land M."/>
            <person name="Hauser L."/>
            <person name="Kyrpides N."/>
            <person name="Mikhailova N."/>
            <person name="Bryant D."/>
            <person name="Richardson P."/>
        </authorList>
    </citation>
    <scope>NUCLEOTIDE SEQUENCE</scope>
    <source>
        <strain evidence="3">DSM 9485</strain>
    </source>
</reference>
<dbReference type="OrthoDB" id="9801609at2"/>
<gene>
    <name evidence="3" type="ordered locus">Cagg_1177</name>
</gene>
<feature type="domain" description="Glycosyl transferase family 1" evidence="1">
    <location>
        <begin position="193"/>
        <end position="323"/>
    </location>
</feature>
<dbReference type="RefSeq" id="WP_012616450.1">
    <property type="nucleotide sequence ID" value="NC_011831.1"/>
</dbReference>
<dbReference type="CAZy" id="GT4">
    <property type="family name" value="Glycosyltransferase Family 4"/>
</dbReference>
<dbReference type="KEGG" id="cag:Cagg_1177"/>
<name>B8G7Q7_CHLAD</name>
<dbReference type="Gene3D" id="3.40.50.2000">
    <property type="entry name" value="Glycogen Phosphorylase B"/>
    <property type="match status" value="2"/>
</dbReference>
<dbReference type="STRING" id="326427.Cagg_1177"/>
<dbReference type="Pfam" id="PF00534">
    <property type="entry name" value="Glycos_transf_1"/>
    <property type="match status" value="1"/>
</dbReference>
<evidence type="ECO:0000313" key="4">
    <source>
        <dbReference type="Proteomes" id="UP000002508"/>
    </source>
</evidence>
<dbReference type="eggNOG" id="COG0438">
    <property type="taxonomic scope" value="Bacteria"/>
</dbReference>
<protein>
    <submittedName>
        <fullName evidence="3">Glycosyl transferase group 1</fullName>
    </submittedName>
</protein>
<dbReference type="Pfam" id="PF13439">
    <property type="entry name" value="Glyco_transf_4"/>
    <property type="match status" value="1"/>
</dbReference>
<dbReference type="AlphaFoldDB" id="B8G7Q7"/>
<evidence type="ECO:0000313" key="3">
    <source>
        <dbReference type="EMBL" id="ACL24086.1"/>
    </source>
</evidence>
<dbReference type="HOGENOM" id="CLU_041001_0_0_0"/>
<dbReference type="InterPro" id="IPR050194">
    <property type="entry name" value="Glycosyltransferase_grp1"/>
</dbReference>
<dbReference type="GO" id="GO:0016757">
    <property type="term" value="F:glycosyltransferase activity"/>
    <property type="evidence" value="ECO:0007669"/>
    <property type="project" value="InterPro"/>
</dbReference>
<accession>B8G7Q7</accession>
<dbReference type="InterPro" id="IPR028098">
    <property type="entry name" value="Glyco_trans_4-like_N"/>
</dbReference>
<keyword evidence="4" id="KW-1185">Reference proteome</keyword>
<sequence length="382" mass="43558">MRVALVHDYLNQYGGAERVLEALHELFPTAPIYTSIFDPTAMPVVYRQWDIRTSFMQRLPAWRTQFRRYVALYPTAFEQFDLSSYDLIISSSSAFAKGIIPRPGALHICYCHTPMRFAWRTDDYVAREQINGLQAKLLPFLLNYLRIWDTVSANRVDLFVANSREVAGRIARYYRRPAMVIPPPVDLPSYAPRQPEEFYLAGGRLIPYKRLELAIEAFNHLRLPLKIFGDGRDRARLERMAGPNIEFLGWVDEATRLDLFARCRAFIFPGEEDFGITPLEVLAMGRPVIAYAAGGALETLIDGVTGRFFYQPTAAALATAVALSRTDYIDPLVLRRHAEQFSRPRFLAAMRNLIDEALTAQHTGRLAEFEQSFAQLSLPVSR</sequence>
<organism evidence="3 4">
    <name type="scientific">Chloroflexus aggregans (strain MD-66 / DSM 9485)</name>
    <dbReference type="NCBI Taxonomy" id="326427"/>
    <lineage>
        <taxon>Bacteria</taxon>
        <taxon>Bacillati</taxon>
        <taxon>Chloroflexota</taxon>
        <taxon>Chloroflexia</taxon>
        <taxon>Chloroflexales</taxon>
        <taxon>Chloroflexineae</taxon>
        <taxon>Chloroflexaceae</taxon>
        <taxon>Chloroflexus</taxon>
    </lineage>
</organism>
<keyword evidence="3" id="KW-0808">Transferase</keyword>
<evidence type="ECO:0000259" key="2">
    <source>
        <dbReference type="Pfam" id="PF13439"/>
    </source>
</evidence>
<proteinExistence type="predicted"/>
<dbReference type="EMBL" id="CP001337">
    <property type="protein sequence ID" value="ACL24086.1"/>
    <property type="molecule type" value="Genomic_DNA"/>
</dbReference>